<sequence>MSSWPERLETAIGMWRQGDLDGAAAVVREVVVAGDATVAPEASHLLGRLLQDRGDLEGAGAAHRSVIASGHPVFAQRSAISLGLLLVDAEQWALACRPLRLAATGADADLSVMAEVALVRVLQRLGDLDGAAEALARVRRGDHPGLAELTEGLEDTRWPDDGGERERQAWDAFEAITGLLDEDDGSNDEIILTGLNHMLAQGMPELCSQAAFRLYSIYADRSEFEDCRRVMEHAIAVGDPAERGLAEKLLGAVLFDLGELVEARDAYRRAAEDHRPEIRLDALIQESKFTRELGDEEGARAVLWRVVESGHPRFALEARACLGQVYSEAGEVDEAVACWRVVLGGDSDFHQGAVACLGLLLHGLDADDPRRAEVVALLGQAAELDDSDVAFQARMTLAYAEGAVRGPDEALEQAVDDCDAALELIRADDLAQARALLRGVVDADIPVQSARACAMLATLEYGEGDVEQAYELLEYVADGDDYVNGFAAAVNRHLIAEIGAPHPALTAESGGGAPHPMLAALVGYQRLGREAGIAAYQECAGHPDPAVSALAKSMLAQVYVSLGVPRSQGIELLDEAATAGDPLALSHAAVISSIIRDGDEDEEVVELLRRAHAHGHPALAPWVAHALGTALEGQDDADGALAAYEAVREHPGLGAEAEAKLLHILETRRDLPGVAAVHERIMARGDRLRAPRSAWLLGFTRVRMDDFEAARQAFDQVDTDHPELAEDGVFARGLLGHDFTGASAVLAAIGERGDDHRSFMNTWLALESAHAWQRAGDGTAADAALSLAIACGHPERVQEAALYLGALRNDGGDLAGAAEAWAVAADGDNEHNAILGAKSLGEALASLGDLAGAATAYRRALDALDPDDDDYVRLLDVLTGILVAAGRVSEARDLQVSATGDGPHVHLVIGAALEEAGDLDAAGAQYGQAIDSGADTEVAATAGVMLARLLGRRGEAGRAAEAAARAIASFEGLAAAGDASSGENIPLIAYELGGYLAEAGDPEGARTAYERAATADDPSIRLPAKERLGTASPDELAMLRLHENDRAGALELFTQVYGSPEIAELHITLYEGNLTEVRPLLERAPTAHREEAVDLVLRAALKRLRADADGARELYELVLEFGTPEQVAIACDNFGLAYDLAGDTDAAADTLTLGAAVDHPAALSCLRRLLGVLALQGDVDALAAAARRAVGSGDRETVTLGVWTLGDVAKARGDLAGAAAGYREAIEGADPDTVPYIRVELGQTLHQLGDTTAAHREMEAVLTCDNPGQVLLAGMHLGTWLAEDGRL</sequence>
<dbReference type="RefSeq" id="WP_378624283.1">
    <property type="nucleotide sequence ID" value="NZ_JBHUCM010000038.1"/>
</dbReference>
<dbReference type="Proteomes" id="UP001597097">
    <property type="component" value="Unassembled WGS sequence"/>
</dbReference>
<evidence type="ECO:0000256" key="2">
    <source>
        <dbReference type="ARBA" id="ARBA00022803"/>
    </source>
</evidence>
<evidence type="ECO:0000313" key="3">
    <source>
        <dbReference type="EMBL" id="MFD1543173.1"/>
    </source>
</evidence>
<reference evidence="4" key="1">
    <citation type="journal article" date="2019" name="Int. J. Syst. Evol. Microbiol.">
        <title>The Global Catalogue of Microorganisms (GCM) 10K type strain sequencing project: providing services to taxonomists for standard genome sequencing and annotation.</title>
        <authorList>
            <consortium name="The Broad Institute Genomics Platform"/>
            <consortium name="The Broad Institute Genome Sequencing Center for Infectious Disease"/>
            <person name="Wu L."/>
            <person name="Ma J."/>
        </authorList>
    </citation>
    <scope>NUCLEOTIDE SEQUENCE [LARGE SCALE GENOMIC DNA]</scope>
    <source>
        <strain evidence="4">CGMCC 1.15399</strain>
    </source>
</reference>
<dbReference type="InterPro" id="IPR011990">
    <property type="entry name" value="TPR-like_helical_dom_sf"/>
</dbReference>
<proteinExistence type="predicted"/>
<dbReference type="PANTHER" id="PTHR45586">
    <property type="entry name" value="TPR REPEAT-CONTAINING PROTEIN PA4667"/>
    <property type="match status" value="1"/>
</dbReference>
<dbReference type="InterPro" id="IPR051012">
    <property type="entry name" value="CellSynth/LPSAsmb/PSIAsmb"/>
</dbReference>
<protein>
    <submittedName>
        <fullName evidence="3">Tetratricopeptide repeat protein</fullName>
    </submittedName>
</protein>
<dbReference type="EMBL" id="JBHUCM010000038">
    <property type="protein sequence ID" value="MFD1543173.1"/>
    <property type="molecule type" value="Genomic_DNA"/>
</dbReference>
<evidence type="ECO:0000256" key="1">
    <source>
        <dbReference type="ARBA" id="ARBA00022737"/>
    </source>
</evidence>
<keyword evidence="2" id="KW-0802">TPR repeat</keyword>
<evidence type="ECO:0000313" key="4">
    <source>
        <dbReference type="Proteomes" id="UP001597097"/>
    </source>
</evidence>
<comment type="caution">
    <text evidence="3">The sequence shown here is derived from an EMBL/GenBank/DDBJ whole genome shotgun (WGS) entry which is preliminary data.</text>
</comment>
<dbReference type="SUPFAM" id="SSF81901">
    <property type="entry name" value="HCP-like"/>
    <property type="match status" value="3"/>
</dbReference>
<feature type="non-terminal residue" evidence="3">
    <location>
        <position position="1287"/>
    </location>
</feature>
<dbReference type="SUPFAM" id="SSF48452">
    <property type="entry name" value="TPR-like"/>
    <property type="match status" value="1"/>
</dbReference>
<dbReference type="SMART" id="SM00028">
    <property type="entry name" value="TPR"/>
    <property type="match status" value="6"/>
</dbReference>
<dbReference type="PANTHER" id="PTHR45586:SF1">
    <property type="entry name" value="LIPOPOLYSACCHARIDE ASSEMBLY PROTEIN B"/>
    <property type="match status" value="1"/>
</dbReference>
<accession>A0ABW4GK98</accession>
<dbReference type="InterPro" id="IPR019734">
    <property type="entry name" value="TPR_rpt"/>
</dbReference>
<keyword evidence="4" id="KW-1185">Reference proteome</keyword>
<keyword evidence="1" id="KW-0677">Repeat</keyword>
<dbReference type="Gene3D" id="1.25.40.10">
    <property type="entry name" value="Tetratricopeptide repeat domain"/>
    <property type="match status" value="6"/>
</dbReference>
<dbReference type="Pfam" id="PF13432">
    <property type="entry name" value="TPR_16"/>
    <property type="match status" value="1"/>
</dbReference>
<gene>
    <name evidence="3" type="ORF">ACFSJ0_39400</name>
</gene>
<organism evidence="3 4">
    <name type="scientific">Nonomuraea guangzhouensis</name>
    <dbReference type="NCBI Taxonomy" id="1291555"/>
    <lineage>
        <taxon>Bacteria</taxon>
        <taxon>Bacillati</taxon>
        <taxon>Actinomycetota</taxon>
        <taxon>Actinomycetes</taxon>
        <taxon>Streptosporangiales</taxon>
        <taxon>Streptosporangiaceae</taxon>
        <taxon>Nonomuraea</taxon>
    </lineage>
</organism>
<name>A0ABW4GK98_9ACTN</name>